<dbReference type="InterPro" id="IPR020845">
    <property type="entry name" value="AMP-binding_CS"/>
</dbReference>
<dbReference type="Gene3D" id="3.30.559.10">
    <property type="entry name" value="Chloramphenicol acetyltransferase-like domain"/>
    <property type="match status" value="1"/>
</dbReference>
<dbReference type="SUPFAM" id="SSF52777">
    <property type="entry name" value="CoA-dependent acyltransferases"/>
    <property type="match status" value="2"/>
</dbReference>
<keyword evidence="2" id="KW-0596">Phosphopantetheine</keyword>
<organism evidence="6 7">
    <name type="scientific">Catellatospora methionotrophica</name>
    <dbReference type="NCBI Taxonomy" id="121620"/>
    <lineage>
        <taxon>Bacteria</taxon>
        <taxon>Bacillati</taxon>
        <taxon>Actinomycetota</taxon>
        <taxon>Actinomycetes</taxon>
        <taxon>Micromonosporales</taxon>
        <taxon>Micromonosporaceae</taxon>
        <taxon>Catellatospora</taxon>
    </lineage>
</organism>
<dbReference type="InterPro" id="IPR036259">
    <property type="entry name" value="MFS_trans_sf"/>
</dbReference>
<dbReference type="GO" id="GO:0043041">
    <property type="term" value="P:amino acid activation for nonribosomal peptide biosynthetic process"/>
    <property type="evidence" value="ECO:0007669"/>
    <property type="project" value="TreeGrafter"/>
</dbReference>
<dbReference type="SUPFAM" id="SSF103473">
    <property type="entry name" value="MFS general substrate transporter"/>
    <property type="match status" value="1"/>
</dbReference>
<feature type="transmembrane region" description="Helical" evidence="4">
    <location>
        <begin position="1552"/>
        <end position="1581"/>
    </location>
</feature>
<feature type="domain" description="Carrier" evidence="5">
    <location>
        <begin position="964"/>
        <end position="1048"/>
    </location>
</feature>
<keyword evidence="4" id="KW-0812">Transmembrane</keyword>
<dbReference type="GO" id="GO:0022857">
    <property type="term" value="F:transmembrane transporter activity"/>
    <property type="evidence" value="ECO:0007669"/>
    <property type="project" value="InterPro"/>
</dbReference>
<feature type="transmembrane region" description="Helical" evidence="4">
    <location>
        <begin position="1409"/>
        <end position="1430"/>
    </location>
</feature>
<dbReference type="Pfam" id="PF07690">
    <property type="entry name" value="MFS_1"/>
    <property type="match status" value="1"/>
</dbReference>
<dbReference type="InterPro" id="IPR010071">
    <property type="entry name" value="AA_adenyl_dom"/>
</dbReference>
<dbReference type="InterPro" id="IPR025110">
    <property type="entry name" value="AMP-bd_C"/>
</dbReference>
<comment type="caution">
    <text evidence="6">The sequence shown here is derived from an EMBL/GenBank/DDBJ whole genome shotgun (WGS) entry which is preliminary data.</text>
</comment>
<dbReference type="PANTHER" id="PTHR45527:SF1">
    <property type="entry name" value="FATTY ACID SYNTHASE"/>
    <property type="match status" value="1"/>
</dbReference>
<gene>
    <name evidence="6" type="ORF">Cme02nite_67420</name>
</gene>
<feature type="transmembrane region" description="Helical" evidence="4">
    <location>
        <begin position="1383"/>
        <end position="1403"/>
    </location>
</feature>
<feature type="transmembrane region" description="Helical" evidence="4">
    <location>
        <begin position="1588"/>
        <end position="1607"/>
    </location>
</feature>
<feature type="transmembrane region" description="Helical" evidence="4">
    <location>
        <begin position="1350"/>
        <end position="1371"/>
    </location>
</feature>
<dbReference type="PANTHER" id="PTHR45527">
    <property type="entry name" value="NONRIBOSOMAL PEPTIDE SYNTHETASE"/>
    <property type="match status" value="1"/>
</dbReference>
<dbReference type="Pfam" id="PF00501">
    <property type="entry name" value="AMP-binding"/>
    <property type="match status" value="1"/>
</dbReference>
<feature type="transmembrane region" description="Helical" evidence="4">
    <location>
        <begin position="1442"/>
        <end position="1461"/>
    </location>
</feature>
<dbReference type="CDD" id="cd05930">
    <property type="entry name" value="A_NRPS"/>
    <property type="match status" value="1"/>
</dbReference>
<dbReference type="Proteomes" id="UP000660339">
    <property type="component" value="Unassembled WGS sequence"/>
</dbReference>
<comment type="cofactor">
    <cofactor evidence="1">
        <name>pantetheine 4'-phosphate</name>
        <dbReference type="ChEBI" id="CHEBI:47942"/>
    </cofactor>
</comment>
<dbReference type="GO" id="GO:0031177">
    <property type="term" value="F:phosphopantetheine binding"/>
    <property type="evidence" value="ECO:0007669"/>
    <property type="project" value="InterPro"/>
</dbReference>
<dbReference type="InterPro" id="IPR036736">
    <property type="entry name" value="ACP-like_sf"/>
</dbReference>
<dbReference type="EMBL" id="BONJ01000040">
    <property type="protein sequence ID" value="GIG18410.1"/>
    <property type="molecule type" value="Genomic_DNA"/>
</dbReference>
<dbReference type="GO" id="GO:0005829">
    <property type="term" value="C:cytosol"/>
    <property type="evidence" value="ECO:0007669"/>
    <property type="project" value="TreeGrafter"/>
</dbReference>
<dbReference type="Gene3D" id="1.20.1250.20">
    <property type="entry name" value="MFS general substrate transporter like domains"/>
    <property type="match status" value="1"/>
</dbReference>
<keyword evidence="3" id="KW-0597">Phosphoprotein</keyword>
<evidence type="ECO:0000259" key="5">
    <source>
        <dbReference type="PROSITE" id="PS50075"/>
    </source>
</evidence>
<dbReference type="CDD" id="cd06173">
    <property type="entry name" value="MFS_MefA_like"/>
    <property type="match status" value="1"/>
</dbReference>
<evidence type="ECO:0000313" key="6">
    <source>
        <dbReference type="EMBL" id="GIG18410.1"/>
    </source>
</evidence>
<dbReference type="Pfam" id="PF00668">
    <property type="entry name" value="Condensation"/>
    <property type="match status" value="1"/>
</dbReference>
<dbReference type="GO" id="GO:0009366">
    <property type="term" value="C:enterobactin synthetase complex"/>
    <property type="evidence" value="ECO:0007669"/>
    <property type="project" value="TreeGrafter"/>
</dbReference>
<evidence type="ECO:0000256" key="3">
    <source>
        <dbReference type="ARBA" id="ARBA00022553"/>
    </source>
</evidence>
<dbReference type="SMART" id="SM00823">
    <property type="entry name" value="PKS_PP"/>
    <property type="match status" value="1"/>
</dbReference>
<dbReference type="InterPro" id="IPR020806">
    <property type="entry name" value="PKS_PP-bd"/>
</dbReference>
<dbReference type="InterPro" id="IPR011701">
    <property type="entry name" value="MFS"/>
</dbReference>
<dbReference type="GO" id="GO:0047527">
    <property type="term" value="F:2,3-dihydroxybenzoate-serine ligase activity"/>
    <property type="evidence" value="ECO:0007669"/>
    <property type="project" value="TreeGrafter"/>
</dbReference>
<dbReference type="CDD" id="cd19531">
    <property type="entry name" value="LCL_NRPS-like"/>
    <property type="match status" value="1"/>
</dbReference>
<evidence type="ECO:0000256" key="2">
    <source>
        <dbReference type="ARBA" id="ARBA00022450"/>
    </source>
</evidence>
<feature type="transmembrane region" description="Helical" evidence="4">
    <location>
        <begin position="1619"/>
        <end position="1642"/>
    </location>
</feature>
<dbReference type="Gene3D" id="3.30.559.30">
    <property type="entry name" value="Nonribosomal peptide synthetase, condensation domain"/>
    <property type="match status" value="1"/>
</dbReference>
<dbReference type="InterPro" id="IPR045851">
    <property type="entry name" value="AMP-bd_C_sf"/>
</dbReference>
<sequence>MTVTDTQRTLLQSRFAQARRTAREATGIPVSDPDVPAPLSRAQARLWFLHQLEPASPAYHVPTALRLRGTLDVDALAGAVRDLATRHHVLRTVFTEADGEPASVLADAALVPFTVVDADPARLPELLLACRDRLFRLDRDPPLRAELFRLAPDEHVLLIVVHHIACDAWSLDLLLGELAALYAARAADGPLPTPPALQYADFARWQAGRPAPETEADWWAAELAGLAPVLDLPADRPRPPVADWSAGQIPLELPAELTGRIGELAAATGATPFMVLLAAWQATLSRICGSHDIPVGVPHAGRHHPAVEQLIGCFIGTLVLRADCSGDPTGRELLARVRERALDAFGHAETPFERIVDRVQPERNLATTPIFQVLLNVLDTPAAPLRLPGLSASALELPIRTTKYDLNLWLSRTGGGYRGGLLYRTDLFDADTARRLAGWFRTLLTGLLDDPDRPVGELPLEAAPDAGPSGPEAAYPLDLPLHELIARHALATPQATAVVAADGELTYAELEHRAAVVAGHLLAAGVRPEEPVAVLTERGVSLPVAMLGVLRAGAAYLPVDPGYPDGRLASILDTAGVRFVLTEASFANRVPGRHALVVGSLTGAPAEPVAVPPERLAYLIFTSGSTGTPKGVAVEHRQITHYLHAVADRIGRPGSYALVSTHAADLGLTNLLGALTTGATVHLLERETATDPQAYAAYLAAHPVDAIKMVPSHLELLAAHGDLAALLPRRVLVLAGEPCPWDLVARVEAARPDLDLQVHYGPTETTVSVLGCRVDEIPAVHRHGIVPIGRPFANVRCLVTDEAGRPVPHGVPGELRIGGPSVARGYLGLADGRFRDGWYRSGDRVRVNASGLVEILGRVDDQVKVRGFRVELNEVATALRAVPGVSEAVVLPVGQAHTRRLAAWITPATADPALVRAALRDRLPDYMVPSVLTALAALPLTANGKVDRAALPEPAPPAAADRVAPSTPAQRLVAAAWAQVLECGDIGVDDDFFALGGDSFKAVRAVRAIDPGLRVIDLFTRPTVRELAAHLDGGGRPGGLLHRLAGPATATLTVVCVPYGGGSAAAYGPFATELAARLPGAAVLAVELPGHDPARPDEPQLPLPELIDRIVAELPDGPVLVYGHCVGSAAATELALRLESLGREVAGLVVGGSFPAARLPGRVSAWLHRRVPATWWTSDRAYRDFLRTLGGLDDDEGLDADVILRGLRHDVDESQSWFTRELTAPARRRLRAPVLCVIGARDRSTELYEERYAEWGAFADRVELAVVPKAGHYFLKHQASWLAERVADAVRGWAAGRLPEPIATSVTGGAARRDLREFYLMAAGQSTALIGAALSSFALGVWAYQRSGLVADYALVTMLALLPAILLLPLGGAVADRVDRRRVMLACNGIGALVMTAMVTLLALDRLSIGTVGLLVGLLSAVTAFHRPAYLAAVAQLVPKPYLAQANALANLGPGIGMLIAPLAGGALITALGLPGVVVVDVLSLLAGFATLLAVRLPDRLFRRREETFVRAIVGGWRFLVRRRPLMIMIGFFVVENYLAMLALAVTVPTVYAFGGATGVSIVTACSGVGAGLGALAMVLWGGSQRRALGMVGFVSGVGLGALLVGLRPSLALAAAGSLIWYASLTVLNAHWLAIIQVKVGLDLQGRVLATNQMLAVAMTPAAFLTAPPLAEAVRPLLAPGGAWADTLGLLTGVGEGRGNGLILAACGLLLALWGALGLAYRPLRRMEDDLPDAVSGAEIADSLDEVQAAADRAG</sequence>
<dbReference type="Gene3D" id="3.40.50.1820">
    <property type="entry name" value="alpha/beta hydrolase"/>
    <property type="match status" value="1"/>
</dbReference>
<dbReference type="Pfam" id="PF00975">
    <property type="entry name" value="Thioesterase"/>
    <property type="match status" value="1"/>
</dbReference>
<protein>
    <recommendedName>
        <fullName evidence="5">Carrier domain-containing protein</fullName>
    </recommendedName>
</protein>
<dbReference type="NCBIfam" id="TIGR01733">
    <property type="entry name" value="AA-adenyl-dom"/>
    <property type="match status" value="1"/>
</dbReference>
<dbReference type="InterPro" id="IPR001242">
    <property type="entry name" value="Condensation_dom"/>
</dbReference>
<dbReference type="Gene3D" id="3.40.50.12780">
    <property type="entry name" value="N-terminal domain of ligase-like"/>
    <property type="match status" value="1"/>
</dbReference>
<dbReference type="RefSeq" id="WP_166387937.1">
    <property type="nucleotide sequence ID" value="NZ_BAAATT010000021.1"/>
</dbReference>
<accession>A0A8J3LHL7</accession>
<dbReference type="PROSITE" id="PS50075">
    <property type="entry name" value="CARRIER"/>
    <property type="match status" value="1"/>
</dbReference>
<dbReference type="Pfam" id="PF00550">
    <property type="entry name" value="PP-binding"/>
    <property type="match status" value="1"/>
</dbReference>
<feature type="transmembrane region" description="Helical" evidence="4">
    <location>
        <begin position="1701"/>
        <end position="1721"/>
    </location>
</feature>
<keyword evidence="7" id="KW-1185">Reference proteome</keyword>
<feature type="transmembrane region" description="Helical" evidence="4">
    <location>
        <begin position="1526"/>
        <end position="1546"/>
    </location>
</feature>
<dbReference type="Gene3D" id="3.30.300.30">
    <property type="match status" value="1"/>
</dbReference>
<dbReference type="InterPro" id="IPR042099">
    <property type="entry name" value="ANL_N_sf"/>
</dbReference>
<dbReference type="InterPro" id="IPR001031">
    <property type="entry name" value="Thioesterase"/>
</dbReference>
<dbReference type="Pfam" id="PF13193">
    <property type="entry name" value="AMP-binding_C"/>
    <property type="match status" value="1"/>
</dbReference>
<evidence type="ECO:0000256" key="4">
    <source>
        <dbReference type="SAM" id="Phobius"/>
    </source>
</evidence>
<feature type="transmembrane region" description="Helical" evidence="4">
    <location>
        <begin position="1467"/>
        <end position="1495"/>
    </location>
</feature>
<dbReference type="SUPFAM" id="SSF53474">
    <property type="entry name" value="alpha/beta-Hydrolases"/>
    <property type="match status" value="1"/>
</dbReference>
<feature type="transmembrane region" description="Helical" evidence="4">
    <location>
        <begin position="1654"/>
        <end position="1671"/>
    </location>
</feature>
<keyword evidence="4" id="KW-0472">Membrane</keyword>
<dbReference type="SUPFAM" id="SSF56801">
    <property type="entry name" value="Acetyl-CoA synthetase-like"/>
    <property type="match status" value="1"/>
</dbReference>
<keyword evidence="4" id="KW-1133">Transmembrane helix</keyword>
<dbReference type="InterPro" id="IPR009081">
    <property type="entry name" value="PP-bd_ACP"/>
</dbReference>
<dbReference type="GO" id="GO:0008610">
    <property type="term" value="P:lipid biosynthetic process"/>
    <property type="evidence" value="ECO:0007669"/>
    <property type="project" value="UniProtKB-ARBA"/>
</dbReference>
<dbReference type="InterPro" id="IPR029058">
    <property type="entry name" value="AB_hydrolase_fold"/>
</dbReference>
<dbReference type="InterPro" id="IPR000873">
    <property type="entry name" value="AMP-dep_synth/lig_dom"/>
</dbReference>
<dbReference type="PROSITE" id="PS00455">
    <property type="entry name" value="AMP_BINDING"/>
    <property type="match status" value="1"/>
</dbReference>
<reference evidence="6" key="1">
    <citation type="submission" date="2021-01" db="EMBL/GenBank/DDBJ databases">
        <title>Whole genome shotgun sequence of Catellatospora methionotrophica NBRC 14553.</title>
        <authorList>
            <person name="Komaki H."/>
            <person name="Tamura T."/>
        </authorList>
    </citation>
    <scope>NUCLEOTIDE SEQUENCE</scope>
    <source>
        <strain evidence="6">NBRC 14553</strain>
    </source>
</reference>
<dbReference type="InterPro" id="IPR023213">
    <property type="entry name" value="CAT-like_dom_sf"/>
</dbReference>
<proteinExistence type="predicted"/>
<name>A0A8J3LHL7_9ACTN</name>
<dbReference type="GO" id="GO:0009239">
    <property type="term" value="P:enterobactin biosynthetic process"/>
    <property type="evidence" value="ECO:0007669"/>
    <property type="project" value="TreeGrafter"/>
</dbReference>
<dbReference type="Gene3D" id="1.10.1200.10">
    <property type="entry name" value="ACP-like"/>
    <property type="match status" value="1"/>
</dbReference>
<evidence type="ECO:0000313" key="7">
    <source>
        <dbReference type="Proteomes" id="UP000660339"/>
    </source>
</evidence>
<evidence type="ECO:0000256" key="1">
    <source>
        <dbReference type="ARBA" id="ARBA00001957"/>
    </source>
</evidence>